<dbReference type="Proteomes" id="UP000176923">
    <property type="component" value="Unassembled WGS sequence"/>
</dbReference>
<dbReference type="SMART" id="SM00863">
    <property type="entry name" value="tRNA_SAD"/>
    <property type="match status" value="1"/>
</dbReference>
<reference evidence="14 15" key="1">
    <citation type="journal article" date="2016" name="Nat. Commun.">
        <title>Thousands of microbial genomes shed light on interconnected biogeochemical processes in an aquifer system.</title>
        <authorList>
            <person name="Anantharaman K."/>
            <person name="Brown C.T."/>
            <person name="Hug L.A."/>
            <person name="Sharon I."/>
            <person name="Castelle C.J."/>
            <person name="Probst A.J."/>
            <person name="Thomas B.C."/>
            <person name="Singh A."/>
            <person name="Wilkins M.J."/>
            <person name="Karaoz U."/>
            <person name="Brodie E.L."/>
            <person name="Williams K.H."/>
            <person name="Hubbard S.S."/>
            <person name="Banfield J.F."/>
        </authorList>
    </citation>
    <scope>NUCLEOTIDE SEQUENCE [LARGE SCALE GENOMIC DNA]</scope>
</reference>
<gene>
    <name evidence="12" type="primary">thrS</name>
    <name evidence="14" type="ORF">A3D77_01920</name>
</gene>
<name>A0A1F5ZUE8_9BACT</name>
<comment type="subunit">
    <text evidence="12">Homodimer.</text>
</comment>
<dbReference type="GO" id="GO:0000049">
    <property type="term" value="F:tRNA binding"/>
    <property type="evidence" value="ECO:0007669"/>
    <property type="project" value="UniProtKB-KW"/>
</dbReference>
<dbReference type="InterPro" id="IPR002314">
    <property type="entry name" value="aa-tRNA-synt_IIb"/>
</dbReference>
<keyword evidence="8 12" id="KW-0694">RNA-binding</keyword>
<dbReference type="Pfam" id="PF07973">
    <property type="entry name" value="tRNA_SAD"/>
    <property type="match status" value="1"/>
</dbReference>
<keyword evidence="10 12" id="KW-0030">Aminoacyl-tRNA synthetase</keyword>
<dbReference type="GO" id="GO:0004829">
    <property type="term" value="F:threonine-tRNA ligase activity"/>
    <property type="evidence" value="ECO:0007669"/>
    <property type="project" value="UniProtKB-UniRule"/>
</dbReference>
<dbReference type="STRING" id="1798382.A3D77_01920"/>
<evidence type="ECO:0000256" key="5">
    <source>
        <dbReference type="ARBA" id="ARBA00022741"/>
    </source>
</evidence>
<dbReference type="PRINTS" id="PR01047">
    <property type="entry name" value="TRNASYNTHTHR"/>
</dbReference>
<evidence type="ECO:0000256" key="3">
    <source>
        <dbReference type="ARBA" id="ARBA00022598"/>
    </source>
</evidence>
<dbReference type="InterPro" id="IPR047246">
    <property type="entry name" value="ThrRS_anticodon"/>
</dbReference>
<evidence type="ECO:0000256" key="12">
    <source>
        <dbReference type="HAMAP-Rule" id="MF_00184"/>
    </source>
</evidence>
<dbReference type="GO" id="GO:0005524">
    <property type="term" value="F:ATP binding"/>
    <property type="evidence" value="ECO:0007669"/>
    <property type="project" value="UniProtKB-UniRule"/>
</dbReference>
<comment type="cofactor">
    <cofactor evidence="12">
        <name>Zn(2+)</name>
        <dbReference type="ChEBI" id="CHEBI:29105"/>
    </cofactor>
    <text evidence="12">Binds 1 zinc ion per subunit.</text>
</comment>
<comment type="similarity">
    <text evidence="1 12">Belongs to the class-II aminoacyl-tRNA synthetase family.</text>
</comment>
<feature type="binding site" evidence="12">
    <location>
        <position position="328"/>
    </location>
    <ligand>
        <name>Zn(2+)</name>
        <dbReference type="ChEBI" id="CHEBI:29105"/>
        <note>catalytic</note>
    </ligand>
</feature>
<dbReference type="InterPro" id="IPR018163">
    <property type="entry name" value="Thr/Ala-tRNA-synth_IIc_edit"/>
</dbReference>
<comment type="subcellular location">
    <subcellularLocation>
        <location evidence="12">Cytoplasm</location>
    </subcellularLocation>
</comment>
<dbReference type="NCBIfam" id="TIGR00418">
    <property type="entry name" value="thrS"/>
    <property type="match status" value="1"/>
</dbReference>
<keyword evidence="12" id="KW-0963">Cytoplasm</keyword>
<evidence type="ECO:0000256" key="9">
    <source>
        <dbReference type="ARBA" id="ARBA00022917"/>
    </source>
</evidence>
<dbReference type="InterPro" id="IPR004154">
    <property type="entry name" value="Anticodon-bd"/>
</dbReference>
<protein>
    <recommendedName>
        <fullName evidence="12">Threonine--tRNA ligase</fullName>
        <ecNumber evidence="12">6.1.1.3</ecNumber>
    </recommendedName>
    <alternativeName>
        <fullName evidence="12">Threonyl-tRNA synthetase</fullName>
        <shortName evidence="12">ThrRS</shortName>
    </alternativeName>
</protein>
<dbReference type="GO" id="GO:0006435">
    <property type="term" value="P:threonyl-tRNA aminoacylation"/>
    <property type="evidence" value="ECO:0007669"/>
    <property type="project" value="UniProtKB-UniRule"/>
</dbReference>
<feature type="binding site" evidence="12">
    <location>
        <position position="277"/>
    </location>
    <ligand>
        <name>Zn(2+)</name>
        <dbReference type="ChEBI" id="CHEBI:29105"/>
        <note>catalytic</note>
    </ligand>
</feature>
<dbReference type="Pfam" id="PF00587">
    <property type="entry name" value="tRNA-synt_2b"/>
    <property type="match status" value="1"/>
</dbReference>
<dbReference type="InterPro" id="IPR045864">
    <property type="entry name" value="aa-tRNA-synth_II/BPL/LPL"/>
</dbReference>
<proteinExistence type="inferred from homology"/>
<dbReference type="PANTHER" id="PTHR11451:SF44">
    <property type="entry name" value="THREONINE--TRNA LIGASE, CHLOROPLASTIC_MITOCHONDRIAL 2"/>
    <property type="match status" value="1"/>
</dbReference>
<dbReference type="Gene3D" id="3.30.980.10">
    <property type="entry name" value="Threonyl-trna Synthetase, Chain A, domain 2"/>
    <property type="match status" value="1"/>
</dbReference>
<keyword evidence="7 12" id="KW-0067">ATP-binding</keyword>
<dbReference type="FunFam" id="3.30.930.10:FF:000002">
    <property type="entry name" value="Threonine--tRNA ligase"/>
    <property type="match status" value="1"/>
</dbReference>
<comment type="catalytic activity">
    <reaction evidence="11 12">
        <text>tRNA(Thr) + L-threonine + ATP = L-threonyl-tRNA(Thr) + AMP + diphosphate + H(+)</text>
        <dbReference type="Rhea" id="RHEA:24624"/>
        <dbReference type="Rhea" id="RHEA-COMP:9670"/>
        <dbReference type="Rhea" id="RHEA-COMP:9704"/>
        <dbReference type="ChEBI" id="CHEBI:15378"/>
        <dbReference type="ChEBI" id="CHEBI:30616"/>
        <dbReference type="ChEBI" id="CHEBI:33019"/>
        <dbReference type="ChEBI" id="CHEBI:57926"/>
        <dbReference type="ChEBI" id="CHEBI:78442"/>
        <dbReference type="ChEBI" id="CHEBI:78534"/>
        <dbReference type="ChEBI" id="CHEBI:456215"/>
        <dbReference type="EC" id="6.1.1.3"/>
    </reaction>
</comment>
<keyword evidence="3 12" id="KW-0436">Ligase</keyword>
<keyword evidence="4 12" id="KW-0479">Metal-binding</keyword>
<evidence type="ECO:0000256" key="8">
    <source>
        <dbReference type="ARBA" id="ARBA00022884"/>
    </source>
</evidence>
<evidence type="ECO:0000256" key="10">
    <source>
        <dbReference type="ARBA" id="ARBA00023146"/>
    </source>
</evidence>
<feature type="binding site" evidence="12">
    <location>
        <position position="458"/>
    </location>
    <ligand>
        <name>Zn(2+)</name>
        <dbReference type="ChEBI" id="CHEBI:29105"/>
        <note>catalytic</note>
    </ligand>
</feature>
<keyword evidence="6 12" id="KW-0862">Zinc</keyword>
<dbReference type="InterPro" id="IPR012947">
    <property type="entry name" value="tRNA_SAD"/>
</dbReference>
<comment type="caution">
    <text evidence="12">Lacks conserved residue(s) required for the propagation of feature annotation.</text>
</comment>
<evidence type="ECO:0000256" key="11">
    <source>
        <dbReference type="ARBA" id="ARBA00049515"/>
    </source>
</evidence>
<feature type="domain" description="Aminoacyl-transfer RNA synthetases class-II family profile" evidence="13">
    <location>
        <begin position="215"/>
        <end position="481"/>
    </location>
</feature>
<dbReference type="GO" id="GO:0005737">
    <property type="term" value="C:cytoplasm"/>
    <property type="evidence" value="ECO:0007669"/>
    <property type="project" value="UniProtKB-SubCell"/>
</dbReference>
<evidence type="ECO:0000256" key="2">
    <source>
        <dbReference type="ARBA" id="ARBA00022555"/>
    </source>
</evidence>
<dbReference type="SUPFAM" id="SSF55186">
    <property type="entry name" value="ThrRS/AlaRS common domain"/>
    <property type="match status" value="1"/>
</dbReference>
<dbReference type="HAMAP" id="MF_00184">
    <property type="entry name" value="Thr_tRNA_synth"/>
    <property type="match status" value="1"/>
</dbReference>
<evidence type="ECO:0000256" key="6">
    <source>
        <dbReference type="ARBA" id="ARBA00022833"/>
    </source>
</evidence>
<organism evidence="14 15">
    <name type="scientific">Candidatus Gottesmanbacteria bacterium RIFCSPHIGHO2_02_FULL_39_11</name>
    <dbReference type="NCBI Taxonomy" id="1798382"/>
    <lineage>
        <taxon>Bacteria</taxon>
        <taxon>Candidatus Gottesmaniibacteriota</taxon>
    </lineage>
</organism>
<dbReference type="InterPro" id="IPR036621">
    <property type="entry name" value="Anticodon-bd_dom_sf"/>
</dbReference>
<dbReference type="CDD" id="cd00860">
    <property type="entry name" value="ThrRS_anticodon"/>
    <property type="match status" value="1"/>
</dbReference>
<dbReference type="Gene3D" id="3.30.54.20">
    <property type="match status" value="1"/>
</dbReference>
<dbReference type="PROSITE" id="PS50862">
    <property type="entry name" value="AA_TRNA_LIGASE_II"/>
    <property type="match status" value="1"/>
</dbReference>
<dbReference type="Gene3D" id="3.40.50.800">
    <property type="entry name" value="Anticodon-binding domain"/>
    <property type="match status" value="1"/>
</dbReference>
<evidence type="ECO:0000313" key="14">
    <source>
        <dbReference type="EMBL" id="OGG16098.1"/>
    </source>
</evidence>
<evidence type="ECO:0000259" key="13">
    <source>
        <dbReference type="PROSITE" id="PS50862"/>
    </source>
</evidence>
<evidence type="ECO:0000313" key="15">
    <source>
        <dbReference type="Proteomes" id="UP000176923"/>
    </source>
</evidence>
<keyword evidence="5 12" id="KW-0547">Nucleotide-binding</keyword>
<dbReference type="PANTHER" id="PTHR11451">
    <property type="entry name" value="THREONINE-TRNA LIGASE"/>
    <property type="match status" value="1"/>
</dbReference>
<dbReference type="SUPFAM" id="SSF52954">
    <property type="entry name" value="Class II aaRS ABD-related"/>
    <property type="match status" value="1"/>
</dbReference>
<dbReference type="InterPro" id="IPR002320">
    <property type="entry name" value="Thr-tRNA-ligase_IIa"/>
</dbReference>
<dbReference type="GO" id="GO:0046872">
    <property type="term" value="F:metal ion binding"/>
    <property type="evidence" value="ECO:0007669"/>
    <property type="project" value="UniProtKB-KW"/>
</dbReference>
<dbReference type="EMBL" id="MFJL01000015">
    <property type="protein sequence ID" value="OGG16098.1"/>
    <property type="molecule type" value="Genomic_DNA"/>
</dbReference>
<evidence type="ECO:0000256" key="4">
    <source>
        <dbReference type="ARBA" id="ARBA00022723"/>
    </source>
</evidence>
<dbReference type="EC" id="6.1.1.3" evidence="12"/>
<comment type="caution">
    <text evidence="14">The sequence shown here is derived from an EMBL/GenBank/DDBJ whole genome shotgun (WGS) entry which is preliminary data.</text>
</comment>
<sequence length="588" mass="68762">MDNNKQNQLNNLRHSCAHLLAAAVLKFYPDAKPTIGPSIDEGFYYDFDFDNVKISEDDLPKIEEEMKKMVKSWDGFERIEKSSDQAIEYFKNNPYKLELIEELIQKGEKITFYKSGDFIDLCRGGHTPYPKSNIKHFKLLSIAGAYWRGDEKNKMLTRIYGTAFPTKDELEKYLWQKEEAKKRDHRKLGAELELFTFDDMVGPGLVLWLPKGTIIREELERFAKKTEKAWGYQRVATPHLAKKILFETSGHLPYYKESMYPGMKLDDGEYYLKAMNCPAHHLIYRSKPRSYKDLPIRLAEYGTVYRYELSGTLAGLLRVRGMTMNDSHIYCRKDQIKSEFLRVVELHKYYYKVFGITDYYMRLSLHDPKNKSKYIDEPDSWSFSENAIREVLKESKLPFIEKMDEAAFYGPKVDFQIKSVIGREESISTVQLDFAAKKRFNLNYIDNDGKEKEVYVIHRAPLGTHERFIAFLIEHYAGKFPLWLSPVQLTLIPISEKHVDTSRIIADHLISKDFRVEVDDRNERMQAKIRDATLQKVPFIGIIGDKEIERFDAKNPEEALISLRKRDEGDLGQNSISEILQTFQKELE</sequence>
<dbReference type="InterPro" id="IPR006195">
    <property type="entry name" value="aa-tRNA-synth_II"/>
</dbReference>
<keyword evidence="9 12" id="KW-0648">Protein biosynthesis</keyword>
<dbReference type="Pfam" id="PF03129">
    <property type="entry name" value="HGTP_anticodon"/>
    <property type="match status" value="1"/>
</dbReference>
<dbReference type="SUPFAM" id="SSF55681">
    <property type="entry name" value="Class II aaRS and biotin synthetases"/>
    <property type="match status" value="1"/>
</dbReference>
<dbReference type="Gene3D" id="3.30.930.10">
    <property type="entry name" value="Bira Bifunctional Protein, Domain 2"/>
    <property type="match status" value="1"/>
</dbReference>
<evidence type="ECO:0000256" key="1">
    <source>
        <dbReference type="ARBA" id="ARBA00008226"/>
    </source>
</evidence>
<keyword evidence="2 12" id="KW-0820">tRNA-binding</keyword>
<dbReference type="FunFam" id="3.30.980.10:FF:000005">
    <property type="entry name" value="Threonyl-tRNA synthetase, mitochondrial"/>
    <property type="match status" value="1"/>
</dbReference>
<dbReference type="CDD" id="cd00771">
    <property type="entry name" value="ThrRS_core"/>
    <property type="match status" value="1"/>
</dbReference>
<evidence type="ECO:0000256" key="7">
    <source>
        <dbReference type="ARBA" id="ARBA00022840"/>
    </source>
</evidence>
<accession>A0A1F5ZUE8</accession>
<dbReference type="InterPro" id="IPR033728">
    <property type="entry name" value="ThrRS_core"/>
</dbReference>
<dbReference type="AlphaFoldDB" id="A0A1F5ZUE8"/>